<gene>
    <name evidence="2" type="primary">LOC105423232</name>
</gene>
<dbReference type="RefSeq" id="XP_011631209.1">
    <property type="nucleotide sequence ID" value="XM_011632907.1"/>
</dbReference>
<proteinExistence type="predicted"/>
<dbReference type="GeneID" id="105423232"/>
<dbReference type="Proteomes" id="UP000504615">
    <property type="component" value="Unplaced"/>
</dbReference>
<dbReference type="Pfam" id="PF07426">
    <property type="entry name" value="Dynactin_p22"/>
    <property type="match status" value="1"/>
</dbReference>
<dbReference type="GO" id="GO:0005869">
    <property type="term" value="C:dynactin complex"/>
    <property type="evidence" value="ECO:0007669"/>
    <property type="project" value="InterPro"/>
</dbReference>
<evidence type="ECO:0000313" key="1">
    <source>
        <dbReference type="Proteomes" id="UP000504615"/>
    </source>
</evidence>
<evidence type="ECO:0000313" key="2">
    <source>
        <dbReference type="RefSeq" id="XP_011631209.1"/>
    </source>
</evidence>
<sequence length="218" mass="24497">MKVTFKQFCQIDCFVKVYLTFLRQVALEMSPIKLLEDRIANLEKQVYGIGKTINIDDPVPSKTIVDRLTDANSLINSALSGREKPNTLIKRLPELNGYLEPTSEDVDMPTSAKIQLLLTMEPEILENHKLLTQLQELAPVLQSERIKDAPELNNTFNKISLSYLKAYEDSKELSAHVHDLLSKYNAVINSISESLIILDNAVTAAEIAAKPKKQTDDD</sequence>
<dbReference type="GO" id="GO:0061640">
    <property type="term" value="P:cytoskeleton-dependent cytokinesis"/>
    <property type="evidence" value="ECO:0007669"/>
    <property type="project" value="InterPro"/>
</dbReference>
<protein>
    <submittedName>
        <fullName evidence="2">Uncharacterized protein LOC105423232 isoform X1</fullName>
    </submittedName>
</protein>
<dbReference type="PANTHER" id="PTHR28360:SF1">
    <property type="entry name" value="DYNACTIN SUBUNIT 3"/>
    <property type="match status" value="1"/>
</dbReference>
<name>A0A6I9VQW9_9HYME</name>
<organism evidence="1 2">
    <name type="scientific">Pogonomyrmex barbatus</name>
    <name type="common">red harvester ant</name>
    <dbReference type="NCBI Taxonomy" id="144034"/>
    <lineage>
        <taxon>Eukaryota</taxon>
        <taxon>Metazoa</taxon>
        <taxon>Ecdysozoa</taxon>
        <taxon>Arthropoda</taxon>
        <taxon>Hexapoda</taxon>
        <taxon>Insecta</taxon>
        <taxon>Pterygota</taxon>
        <taxon>Neoptera</taxon>
        <taxon>Endopterygota</taxon>
        <taxon>Hymenoptera</taxon>
        <taxon>Apocrita</taxon>
        <taxon>Aculeata</taxon>
        <taxon>Formicoidea</taxon>
        <taxon>Formicidae</taxon>
        <taxon>Myrmicinae</taxon>
        <taxon>Pogonomyrmex</taxon>
    </lineage>
</organism>
<dbReference type="OrthoDB" id="16729at2759"/>
<dbReference type="KEGG" id="pbar:105423232"/>
<accession>A0A6I9VQW9</accession>
<dbReference type="InterPro" id="IPR009991">
    <property type="entry name" value="DCTN3"/>
</dbReference>
<keyword evidence="1" id="KW-1185">Reference proteome</keyword>
<dbReference type="AlphaFoldDB" id="A0A6I9VQW9"/>
<dbReference type="PANTHER" id="PTHR28360">
    <property type="entry name" value="DYNACTIN SUBUNIT 3"/>
    <property type="match status" value="1"/>
</dbReference>
<reference evidence="2" key="1">
    <citation type="submission" date="2025-08" db="UniProtKB">
        <authorList>
            <consortium name="RefSeq"/>
        </authorList>
    </citation>
    <scope>IDENTIFICATION</scope>
</reference>